<dbReference type="SUPFAM" id="SSF110857">
    <property type="entry name" value="Gamma-glutamyl cyclotransferase-like"/>
    <property type="match status" value="1"/>
</dbReference>
<evidence type="ECO:0000313" key="3">
    <source>
        <dbReference type="Proteomes" id="UP001257060"/>
    </source>
</evidence>
<dbReference type="Proteomes" id="UP001257060">
    <property type="component" value="Unassembled WGS sequence"/>
</dbReference>
<dbReference type="InterPro" id="IPR013024">
    <property type="entry name" value="GGCT-like"/>
</dbReference>
<dbReference type="EMBL" id="JAMQOP010000001">
    <property type="protein sequence ID" value="MDS0297715.1"/>
    <property type="molecule type" value="Genomic_DNA"/>
</dbReference>
<sequence>MTVPETEGASASNGPLMPPFFVYGTLTDSVQVARLLNEWSFGPDARVDGLHRAEGRYPTLAPGGSVSGRLLETDETATLDTYEGVDSGLYVRVELPRADGGSAYAYVGDAGRLNADAEWPGEGDLRTRVERYLSENSVVVEPRESG</sequence>
<reference evidence="2 3" key="1">
    <citation type="submission" date="2022-06" db="EMBL/GenBank/DDBJ databases">
        <title>Halogeometricum sp. a new haloarchaeum isolate from saline soil.</title>
        <authorList>
            <person name="Strakova D."/>
            <person name="Galisteo C."/>
            <person name="Sanchez-Porro C."/>
            <person name="Ventosa A."/>
        </authorList>
    </citation>
    <scope>NUCLEOTIDE SEQUENCE [LARGE SCALE GENOMIC DNA]</scope>
    <source>
        <strain evidence="2 3">S1BR25-6</strain>
    </source>
</reference>
<proteinExistence type="predicted"/>
<protein>
    <submittedName>
        <fullName evidence="2">Gamma-glutamylcyclotransferase</fullName>
    </submittedName>
</protein>
<dbReference type="InterPro" id="IPR036568">
    <property type="entry name" value="GGCT-like_sf"/>
</dbReference>
<evidence type="ECO:0000313" key="2">
    <source>
        <dbReference type="EMBL" id="MDS0297715.1"/>
    </source>
</evidence>
<feature type="domain" description="Gamma-glutamylcyclotransferase AIG2-like" evidence="1">
    <location>
        <begin position="20"/>
        <end position="108"/>
    </location>
</feature>
<keyword evidence="3" id="KW-1185">Reference proteome</keyword>
<evidence type="ECO:0000259" key="1">
    <source>
        <dbReference type="Pfam" id="PF06094"/>
    </source>
</evidence>
<dbReference type="Gene3D" id="3.10.490.10">
    <property type="entry name" value="Gamma-glutamyl cyclotransferase-like"/>
    <property type="match status" value="1"/>
</dbReference>
<name>A0ABU2GA97_9EURY</name>
<comment type="caution">
    <text evidence="2">The sequence shown here is derived from an EMBL/GenBank/DDBJ whole genome shotgun (WGS) entry which is preliminary data.</text>
</comment>
<dbReference type="InterPro" id="IPR009288">
    <property type="entry name" value="AIG2-like_dom"/>
</dbReference>
<dbReference type="Pfam" id="PF06094">
    <property type="entry name" value="GGACT"/>
    <property type="match status" value="1"/>
</dbReference>
<accession>A0ABU2GA97</accession>
<organism evidence="2 3">
    <name type="scientific">Halogeometricum salsisoli</name>
    <dbReference type="NCBI Taxonomy" id="2950536"/>
    <lineage>
        <taxon>Archaea</taxon>
        <taxon>Methanobacteriati</taxon>
        <taxon>Methanobacteriota</taxon>
        <taxon>Stenosarchaea group</taxon>
        <taxon>Halobacteria</taxon>
        <taxon>Halobacteriales</taxon>
        <taxon>Haloferacaceae</taxon>
        <taxon>Halogeometricum</taxon>
    </lineage>
</organism>
<gene>
    <name evidence="2" type="ORF">NDI76_03040</name>
</gene>
<dbReference type="CDD" id="cd06661">
    <property type="entry name" value="GGCT_like"/>
    <property type="match status" value="1"/>
</dbReference>